<evidence type="ECO:0000256" key="3">
    <source>
        <dbReference type="ARBA" id="ARBA00022475"/>
    </source>
</evidence>
<dbReference type="InterPro" id="IPR007387">
    <property type="entry name" value="TRAP_DctQ"/>
</dbReference>
<dbReference type="Proteomes" id="UP000602745">
    <property type="component" value="Unassembled WGS sequence"/>
</dbReference>
<comment type="subunit">
    <text evidence="9">The complex comprises the extracytoplasmic solute receptor protein and the two transmembrane proteins.</text>
</comment>
<comment type="function">
    <text evidence="9">Part of the tripartite ATP-independent periplasmic (TRAP) transport system.</text>
</comment>
<evidence type="ECO:0000256" key="1">
    <source>
        <dbReference type="ARBA" id="ARBA00004429"/>
    </source>
</evidence>
<evidence type="ECO:0000313" key="12">
    <source>
        <dbReference type="Proteomes" id="UP000602745"/>
    </source>
</evidence>
<feature type="transmembrane region" description="Helical" evidence="9">
    <location>
        <begin position="149"/>
        <end position="167"/>
    </location>
</feature>
<evidence type="ECO:0000259" key="10">
    <source>
        <dbReference type="Pfam" id="PF04290"/>
    </source>
</evidence>
<evidence type="ECO:0000256" key="5">
    <source>
        <dbReference type="ARBA" id="ARBA00022692"/>
    </source>
</evidence>
<dbReference type="RefSeq" id="WP_188410672.1">
    <property type="nucleotide sequence ID" value="NZ_BMCP01000004.1"/>
</dbReference>
<dbReference type="PANTHER" id="PTHR35011">
    <property type="entry name" value="2,3-DIKETO-L-GULONATE TRAP TRANSPORTER SMALL PERMEASE PROTEIN YIAM"/>
    <property type="match status" value="1"/>
</dbReference>
<evidence type="ECO:0000313" key="11">
    <source>
        <dbReference type="EMBL" id="GGE51387.1"/>
    </source>
</evidence>
<evidence type="ECO:0000256" key="9">
    <source>
        <dbReference type="RuleBase" id="RU369079"/>
    </source>
</evidence>
<dbReference type="InterPro" id="IPR055348">
    <property type="entry name" value="DctQ"/>
</dbReference>
<sequence>MAGSEHPDTTLSAADRPQGFAAQIDRLSGHLCFAALVVASLCVAAIIVLGTWDTVGRAFFNAPFMGAVEMTESLLAAVIFLALPYAQRHGQHVVVDIIIQMFPTGLQLALYILALIATLAAFCLLGYQAIDGAIHAWNVGEVSAGYVPVPIWLAKILSAVGLVFAATETLRQIIFAFIWPKEALTHRGATSAEHVPVE</sequence>
<keyword evidence="3" id="KW-1003">Cell membrane</keyword>
<feature type="domain" description="Tripartite ATP-independent periplasmic transporters DctQ component" evidence="10">
    <location>
        <begin position="46"/>
        <end position="174"/>
    </location>
</feature>
<name>A0A8J3DZE2_9RHOB</name>
<evidence type="ECO:0000256" key="6">
    <source>
        <dbReference type="ARBA" id="ARBA00022989"/>
    </source>
</evidence>
<reference evidence="11" key="2">
    <citation type="submission" date="2020-09" db="EMBL/GenBank/DDBJ databases">
        <authorList>
            <person name="Sun Q."/>
            <person name="Sedlacek I."/>
        </authorList>
    </citation>
    <scope>NUCLEOTIDE SEQUENCE</scope>
    <source>
        <strain evidence="11">CCM 7684</strain>
    </source>
</reference>
<dbReference type="AlphaFoldDB" id="A0A8J3DZE2"/>
<keyword evidence="12" id="KW-1185">Reference proteome</keyword>
<dbReference type="GO" id="GO:0005886">
    <property type="term" value="C:plasma membrane"/>
    <property type="evidence" value="ECO:0007669"/>
    <property type="project" value="UniProtKB-SubCell"/>
</dbReference>
<comment type="similarity">
    <text evidence="8 9">Belongs to the TRAP transporter small permease family.</text>
</comment>
<gene>
    <name evidence="11" type="ORF">GCM10007276_30590</name>
</gene>
<dbReference type="GO" id="GO:0022857">
    <property type="term" value="F:transmembrane transporter activity"/>
    <property type="evidence" value="ECO:0007669"/>
    <property type="project" value="UniProtKB-UniRule"/>
</dbReference>
<feature type="transmembrane region" description="Helical" evidence="9">
    <location>
        <begin position="108"/>
        <end position="129"/>
    </location>
</feature>
<feature type="transmembrane region" description="Helical" evidence="9">
    <location>
        <begin position="31"/>
        <end position="52"/>
    </location>
</feature>
<evidence type="ECO:0000256" key="7">
    <source>
        <dbReference type="ARBA" id="ARBA00023136"/>
    </source>
</evidence>
<keyword evidence="5 9" id="KW-0812">Transmembrane</keyword>
<keyword evidence="4 9" id="KW-0997">Cell inner membrane</keyword>
<reference evidence="11" key="1">
    <citation type="journal article" date="2014" name="Int. J. Syst. Evol. Microbiol.">
        <title>Complete genome sequence of Corynebacterium casei LMG S-19264T (=DSM 44701T), isolated from a smear-ripened cheese.</title>
        <authorList>
            <consortium name="US DOE Joint Genome Institute (JGI-PGF)"/>
            <person name="Walter F."/>
            <person name="Albersmeier A."/>
            <person name="Kalinowski J."/>
            <person name="Ruckert C."/>
        </authorList>
    </citation>
    <scope>NUCLEOTIDE SEQUENCE</scope>
    <source>
        <strain evidence="11">CCM 7684</strain>
    </source>
</reference>
<dbReference type="EMBL" id="BMCP01000004">
    <property type="protein sequence ID" value="GGE51387.1"/>
    <property type="molecule type" value="Genomic_DNA"/>
</dbReference>
<accession>A0A8J3DZE2</accession>
<dbReference type="PANTHER" id="PTHR35011:SF10">
    <property type="entry name" value="TRAP TRANSPORTER SMALL PERMEASE PROTEIN"/>
    <property type="match status" value="1"/>
</dbReference>
<comment type="caution">
    <text evidence="11">The sequence shown here is derived from an EMBL/GenBank/DDBJ whole genome shotgun (WGS) entry which is preliminary data.</text>
</comment>
<evidence type="ECO:0000256" key="4">
    <source>
        <dbReference type="ARBA" id="ARBA00022519"/>
    </source>
</evidence>
<comment type="subcellular location">
    <subcellularLocation>
        <location evidence="1 9">Cell inner membrane</location>
        <topology evidence="1 9">Multi-pass membrane protein</topology>
    </subcellularLocation>
</comment>
<feature type="transmembrane region" description="Helical" evidence="9">
    <location>
        <begin position="64"/>
        <end position="87"/>
    </location>
</feature>
<protein>
    <recommendedName>
        <fullName evidence="9">TRAP transporter small permease protein</fullName>
    </recommendedName>
</protein>
<keyword evidence="6 9" id="KW-1133">Transmembrane helix</keyword>
<proteinExistence type="inferred from homology"/>
<keyword evidence="2 9" id="KW-0813">Transport</keyword>
<evidence type="ECO:0000256" key="2">
    <source>
        <dbReference type="ARBA" id="ARBA00022448"/>
    </source>
</evidence>
<keyword evidence="7 9" id="KW-0472">Membrane</keyword>
<dbReference type="Pfam" id="PF04290">
    <property type="entry name" value="DctQ"/>
    <property type="match status" value="1"/>
</dbReference>
<organism evidence="11 12">
    <name type="scientific">Agaricicola taiwanensis</name>
    <dbReference type="NCBI Taxonomy" id="591372"/>
    <lineage>
        <taxon>Bacteria</taxon>
        <taxon>Pseudomonadati</taxon>
        <taxon>Pseudomonadota</taxon>
        <taxon>Alphaproteobacteria</taxon>
        <taxon>Rhodobacterales</taxon>
        <taxon>Paracoccaceae</taxon>
        <taxon>Agaricicola</taxon>
    </lineage>
</organism>
<dbReference type="GO" id="GO:0015740">
    <property type="term" value="P:C4-dicarboxylate transport"/>
    <property type="evidence" value="ECO:0007669"/>
    <property type="project" value="TreeGrafter"/>
</dbReference>
<evidence type="ECO:0000256" key="8">
    <source>
        <dbReference type="ARBA" id="ARBA00038436"/>
    </source>
</evidence>